<dbReference type="GeneID" id="108564384"/>
<keyword evidence="1" id="KW-0472">Membrane</keyword>
<protein>
    <submittedName>
        <fullName evidence="3">Uncharacterized protein LOC108564384</fullName>
    </submittedName>
</protein>
<dbReference type="Proteomes" id="UP000695000">
    <property type="component" value="Unplaced"/>
</dbReference>
<keyword evidence="1" id="KW-1133">Transmembrane helix</keyword>
<organism evidence="2 3">
    <name type="scientific">Nicrophorus vespilloides</name>
    <name type="common">Boreal carrion beetle</name>
    <dbReference type="NCBI Taxonomy" id="110193"/>
    <lineage>
        <taxon>Eukaryota</taxon>
        <taxon>Metazoa</taxon>
        <taxon>Ecdysozoa</taxon>
        <taxon>Arthropoda</taxon>
        <taxon>Hexapoda</taxon>
        <taxon>Insecta</taxon>
        <taxon>Pterygota</taxon>
        <taxon>Neoptera</taxon>
        <taxon>Endopterygota</taxon>
        <taxon>Coleoptera</taxon>
        <taxon>Polyphaga</taxon>
        <taxon>Staphyliniformia</taxon>
        <taxon>Silphidae</taxon>
        <taxon>Nicrophorinae</taxon>
        <taxon>Nicrophorus</taxon>
    </lineage>
</organism>
<feature type="transmembrane region" description="Helical" evidence="1">
    <location>
        <begin position="27"/>
        <end position="49"/>
    </location>
</feature>
<evidence type="ECO:0000256" key="1">
    <source>
        <dbReference type="SAM" id="Phobius"/>
    </source>
</evidence>
<evidence type="ECO:0000313" key="3">
    <source>
        <dbReference type="RefSeq" id="XP_017778903.1"/>
    </source>
</evidence>
<proteinExistence type="predicted"/>
<dbReference type="RefSeq" id="XP_017778903.1">
    <property type="nucleotide sequence ID" value="XM_017923414.1"/>
</dbReference>
<keyword evidence="2" id="KW-1185">Reference proteome</keyword>
<accession>A0ABM1MWF3</accession>
<name>A0ABM1MWF3_NICVS</name>
<gene>
    <name evidence="3" type="primary">LOC108564384</name>
</gene>
<evidence type="ECO:0000313" key="2">
    <source>
        <dbReference type="Proteomes" id="UP000695000"/>
    </source>
</evidence>
<reference evidence="3" key="1">
    <citation type="submission" date="2025-08" db="UniProtKB">
        <authorList>
            <consortium name="RefSeq"/>
        </authorList>
    </citation>
    <scope>IDENTIFICATION</scope>
    <source>
        <tissue evidence="3">Whole Larva</tissue>
    </source>
</reference>
<keyword evidence="1" id="KW-0812">Transmembrane</keyword>
<sequence length="93" mass="10861">MEYFVEEGNFTTTTTEVPVQISSDLNFLIIPLVVIVIVMILSACVYLMAKRRRMYLLQENIMSLYDFDHNEEWDSIDSYDHPSYNSMAHTTTV</sequence>